<sequence length="68" mass="7738">MAIFEDEPGVRLTVKEVAARVYPGKEITRGDTNNIGRVLRQLAPIIGLACCRVRTPDHFGWHHQWGRK</sequence>
<evidence type="ECO:0000313" key="2">
    <source>
        <dbReference type="Proteomes" id="UP000566324"/>
    </source>
</evidence>
<accession>A0A7W7B4E9</accession>
<evidence type="ECO:0008006" key="3">
    <source>
        <dbReference type="Google" id="ProtNLM"/>
    </source>
</evidence>
<organism evidence="1 2">
    <name type="scientific">Sphingosinicella soli</name>
    <dbReference type="NCBI Taxonomy" id="333708"/>
    <lineage>
        <taxon>Bacteria</taxon>
        <taxon>Pseudomonadati</taxon>
        <taxon>Pseudomonadota</taxon>
        <taxon>Alphaproteobacteria</taxon>
        <taxon>Sphingomonadales</taxon>
        <taxon>Sphingosinicellaceae</taxon>
        <taxon>Sphingosinicella</taxon>
    </lineage>
</organism>
<reference evidence="1 2" key="1">
    <citation type="submission" date="2020-08" db="EMBL/GenBank/DDBJ databases">
        <title>Genomic Encyclopedia of Type Strains, Phase IV (KMG-IV): sequencing the most valuable type-strain genomes for metagenomic binning, comparative biology and taxonomic classification.</title>
        <authorList>
            <person name="Goeker M."/>
        </authorList>
    </citation>
    <scope>NUCLEOTIDE SEQUENCE [LARGE SCALE GENOMIC DNA]</scope>
    <source>
        <strain evidence="1 2">DSM 17328</strain>
    </source>
</reference>
<protein>
    <recommendedName>
        <fullName evidence="3">OmpR/PhoB-type domain-containing protein</fullName>
    </recommendedName>
</protein>
<dbReference type="EMBL" id="JACHNZ010000030">
    <property type="protein sequence ID" value="MBB4632928.1"/>
    <property type="molecule type" value="Genomic_DNA"/>
</dbReference>
<comment type="caution">
    <text evidence="1">The sequence shown here is derived from an EMBL/GenBank/DDBJ whole genome shotgun (WGS) entry which is preliminary data.</text>
</comment>
<keyword evidence="2" id="KW-1185">Reference proteome</keyword>
<dbReference type="RefSeq" id="WP_184070074.1">
    <property type="nucleotide sequence ID" value="NZ_JACHNZ010000030.1"/>
</dbReference>
<name>A0A7W7B4E9_9SPHN</name>
<proteinExistence type="predicted"/>
<gene>
    <name evidence="1" type="ORF">GGQ98_002556</name>
</gene>
<evidence type="ECO:0000313" key="1">
    <source>
        <dbReference type="EMBL" id="MBB4632928.1"/>
    </source>
</evidence>
<dbReference type="Proteomes" id="UP000566324">
    <property type="component" value="Unassembled WGS sequence"/>
</dbReference>
<dbReference type="AlphaFoldDB" id="A0A7W7B4E9"/>